<dbReference type="PROSITE" id="PS50011">
    <property type="entry name" value="PROTEIN_KINASE_DOM"/>
    <property type="match status" value="1"/>
</dbReference>
<dbReference type="InterPro" id="IPR036274">
    <property type="entry name" value="HR1_rpt_sf"/>
</dbReference>
<evidence type="ECO:0000256" key="3">
    <source>
        <dbReference type="ARBA" id="ARBA00022527"/>
    </source>
</evidence>
<reference evidence="18" key="3">
    <citation type="submission" date="2025-09" db="UniProtKB">
        <authorList>
            <consortium name="Ensembl"/>
        </authorList>
    </citation>
    <scope>IDENTIFICATION</scope>
    <source>
        <strain evidence="18">Glennie</strain>
    </source>
</reference>
<evidence type="ECO:0000256" key="13">
    <source>
        <dbReference type="SAM" id="Coils"/>
    </source>
</evidence>
<dbReference type="FunFam" id="1.10.510.10:FF:000038">
    <property type="entry name" value="serine/threonine-protein kinase N2 isoform X1"/>
    <property type="match status" value="1"/>
</dbReference>
<dbReference type="CDD" id="cd11637">
    <property type="entry name" value="HR1_PKN3_3"/>
    <property type="match status" value="1"/>
</dbReference>
<dbReference type="SUPFAM" id="SSF46585">
    <property type="entry name" value="HR1 repeat"/>
    <property type="match status" value="2"/>
</dbReference>
<dbReference type="PANTHER" id="PTHR24351">
    <property type="entry name" value="RIBOSOMAL PROTEIN S6 KINASE"/>
    <property type="match status" value="1"/>
</dbReference>
<gene>
    <name evidence="18" type="primary">PKN3</name>
</gene>
<feature type="domain" description="REM-1" evidence="17">
    <location>
        <begin position="14"/>
        <end position="94"/>
    </location>
</feature>
<evidence type="ECO:0000256" key="12">
    <source>
        <dbReference type="PROSITE-ProRule" id="PRU10141"/>
    </source>
</evidence>
<comment type="catalytic activity">
    <reaction evidence="9">
        <text>L-threonyl-[protein] + ATP = O-phospho-L-threonyl-[protein] + ADP + H(+)</text>
        <dbReference type="Rhea" id="RHEA:46608"/>
        <dbReference type="Rhea" id="RHEA-COMP:11060"/>
        <dbReference type="Rhea" id="RHEA-COMP:11605"/>
        <dbReference type="ChEBI" id="CHEBI:15378"/>
        <dbReference type="ChEBI" id="CHEBI:30013"/>
        <dbReference type="ChEBI" id="CHEBI:30616"/>
        <dbReference type="ChEBI" id="CHEBI:61977"/>
        <dbReference type="ChEBI" id="CHEBI:456216"/>
        <dbReference type="EC" id="2.7.11.13"/>
    </reaction>
</comment>
<dbReference type="FunFam" id="1.10.287.160:FF:000001">
    <property type="entry name" value="Putative serine/threonine-protein kinase N2"/>
    <property type="match status" value="1"/>
</dbReference>
<dbReference type="Gene3D" id="1.10.510.10">
    <property type="entry name" value="Transferase(Phosphotransferase) domain 1"/>
    <property type="match status" value="1"/>
</dbReference>
<evidence type="ECO:0000313" key="18">
    <source>
        <dbReference type="Ensembl" id="ENSOANP00000034531.1"/>
    </source>
</evidence>
<dbReference type="CDD" id="cd05589">
    <property type="entry name" value="STKc_PKN"/>
    <property type="match status" value="1"/>
</dbReference>
<evidence type="ECO:0000256" key="11">
    <source>
        <dbReference type="PROSITE-ProRule" id="PRU01207"/>
    </source>
</evidence>
<evidence type="ECO:0000256" key="6">
    <source>
        <dbReference type="ARBA" id="ARBA00022741"/>
    </source>
</evidence>
<dbReference type="FunFam" id="3.30.200.20:FF:000321">
    <property type="entry name" value="serine/threonine-protein kinase N3 isoform X1"/>
    <property type="match status" value="1"/>
</dbReference>
<proteinExistence type="inferred from homology"/>
<comment type="catalytic activity">
    <reaction evidence="10">
        <text>L-seryl-[protein] + ATP = O-phospho-L-seryl-[protein] + ADP + H(+)</text>
        <dbReference type="Rhea" id="RHEA:17989"/>
        <dbReference type="Rhea" id="RHEA-COMP:9863"/>
        <dbReference type="Rhea" id="RHEA-COMP:11604"/>
        <dbReference type="ChEBI" id="CHEBI:15378"/>
        <dbReference type="ChEBI" id="CHEBI:29999"/>
        <dbReference type="ChEBI" id="CHEBI:30616"/>
        <dbReference type="ChEBI" id="CHEBI:83421"/>
        <dbReference type="ChEBI" id="CHEBI:456216"/>
        <dbReference type="EC" id="2.7.11.13"/>
    </reaction>
</comment>
<reference evidence="18 19" key="1">
    <citation type="journal article" date="2008" name="Nature">
        <title>Genome analysis of the platypus reveals unique signatures of evolution.</title>
        <authorList>
            <person name="Warren W.C."/>
            <person name="Hillier L.W."/>
            <person name="Marshall Graves J.A."/>
            <person name="Birney E."/>
            <person name="Ponting C.P."/>
            <person name="Grutzner F."/>
            <person name="Belov K."/>
            <person name="Miller W."/>
            <person name="Clarke L."/>
            <person name="Chinwalla A.T."/>
            <person name="Yang S.P."/>
            <person name="Heger A."/>
            <person name="Locke D.P."/>
            <person name="Miethke P."/>
            <person name="Waters P.D."/>
            <person name="Veyrunes F."/>
            <person name="Fulton L."/>
            <person name="Fulton B."/>
            <person name="Graves T."/>
            <person name="Wallis J."/>
            <person name="Puente X.S."/>
            <person name="Lopez-Otin C."/>
            <person name="Ordonez G.R."/>
            <person name="Eichler E.E."/>
            <person name="Chen L."/>
            <person name="Cheng Z."/>
            <person name="Deakin J.E."/>
            <person name="Alsop A."/>
            <person name="Thompson K."/>
            <person name="Kirby P."/>
            <person name="Papenfuss A.T."/>
            <person name="Wakefield M.J."/>
            <person name="Olender T."/>
            <person name="Lancet D."/>
            <person name="Huttley G.A."/>
            <person name="Smit A.F."/>
            <person name="Pask A."/>
            <person name="Temple-Smith P."/>
            <person name="Batzer M.A."/>
            <person name="Walker J.A."/>
            <person name="Konkel M.K."/>
            <person name="Harris R.S."/>
            <person name="Whittington C.M."/>
            <person name="Wong E.S."/>
            <person name="Gemmell N.J."/>
            <person name="Buschiazzo E."/>
            <person name="Vargas Jentzsch I.M."/>
            <person name="Merkel A."/>
            <person name="Schmitz J."/>
            <person name="Zemann A."/>
            <person name="Churakov G."/>
            <person name="Kriegs J.O."/>
            <person name="Brosius J."/>
            <person name="Murchison E.P."/>
            <person name="Sachidanandam R."/>
            <person name="Smith C."/>
            <person name="Hannon G.J."/>
            <person name="Tsend-Ayush E."/>
            <person name="McMillan D."/>
            <person name="Attenborough R."/>
            <person name="Rens W."/>
            <person name="Ferguson-Smith M."/>
            <person name="Lefevre C.M."/>
            <person name="Sharp J.A."/>
            <person name="Nicholas K.R."/>
            <person name="Ray D.A."/>
            <person name="Kube M."/>
            <person name="Reinhardt R."/>
            <person name="Pringle T.H."/>
            <person name="Taylor J."/>
            <person name="Jones R.C."/>
            <person name="Nixon B."/>
            <person name="Dacheux J.L."/>
            <person name="Niwa H."/>
            <person name="Sekita Y."/>
            <person name="Huang X."/>
            <person name="Stark A."/>
            <person name="Kheradpour P."/>
            <person name="Kellis M."/>
            <person name="Flicek P."/>
            <person name="Chen Y."/>
            <person name="Webber C."/>
            <person name="Hardison R."/>
            <person name="Nelson J."/>
            <person name="Hallsworth-Pepin K."/>
            <person name="Delehaunty K."/>
            <person name="Markovic C."/>
            <person name="Minx P."/>
            <person name="Feng Y."/>
            <person name="Kremitzki C."/>
            <person name="Mitreva M."/>
            <person name="Glasscock J."/>
            <person name="Wylie T."/>
            <person name="Wohldmann P."/>
            <person name="Thiru P."/>
            <person name="Nhan M.N."/>
            <person name="Pohl C.S."/>
            <person name="Smith S.M."/>
            <person name="Hou S."/>
            <person name="Nefedov M."/>
            <person name="de Jong P.J."/>
            <person name="Renfree M.B."/>
            <person name="Mardis E.R."/>
            <person name="Wilson R.K."/>
        </authorList>
    </citation>
    <scope>NUCLEOTIDE SEQUENCE [LARGE SCALE GENOMIC DNA]</scope>
    <source>
        <strain evidence="18 19">Glennie</strain>
    </source>
</reference>
<keyword evidence="7" id="KW-0418">Kinase</keyword>
<dbReference type="SMART" id="SM00742">
    <property type="entry name" value="Hr1"/>
    <property type="match status" value="2"/>
</dbReference>
<dbReference type="InterPro" id="IPR000719">
    <property type="entry name" value="Prot_kinase_dom"/>
</dbReference>
<dbReference type="FunFam" id="1.10.287.160:FF:000003">
    <property type="entry name" value="Putative serine/threonine-protein kinase N2"/>
    <property type="match status" value="1"/>
</dbReference>
<dbReference type="Pfam" id="PF00433">
    <property type="entry name" value="Pkinase_C"/>
    <property type="match status" value="1"/>
</dbReference>
<keyword evidence="6 12" id="KW-0547">Nucleotide-binding</keyword>
<evidence type="ECO:0000256" key="8">
    <source>
        <dbReference type="ARBA" id="ARBA00022840"/>
    </source>
</evidence>
<dbReference type="GO" id="GO:0005524">
    <property type="term" value="F:ATP binding"/>
    <property type="evidence" value="ECO:0007669"/>
    <property type="project" value="UniProtKB-UniRule"/>
</dbReference>
<evidence type="ECO:0000313" key="19">
    <source>
        <dbReference type="Proteomes" id="UP000002279"/>
    </source>
</evidence>
<dbReference type="InterPro" id="IPR011009">
    <property type="entry name" value="Kinase-like_dom_sf"/>
</dbReference>
<dbReference type="SUPFAM" id="SSF56112">
    <property type="entry name" value="Protein kinase-like (PK-like)"/>
    <property type="match status" value="1"/>
</dbReference>
<dbReference type="Bgee" id="ENSOANG00000008094">
    <property type="expression patterns" value="Expressed in ovary and 7 other cell types or tissues"/>
</dbReference>
<keyword evidence="19" id="KW-1185">Reference proteome</keyword>
<evidence type="ECO:0000259" key="17">
    <source>
        <dbReference type="PROSITE" id="PS51860"/>
    </source>
</evidence>
<evidence type="ECO:0000259" key="15">
    <source>
        <dbReference type="PROSITE" id="PS50011"/>
    </source>
</evidence>
<feature type="domain" description="REM-1" evidence="17">
    <location>
        <begin position="102"/>
        <end position="169"/>
    </location>
</feature>
<feature type="binding site" evidence="12">
    <location>
        <position position="503"/>
    </location>
    <ligand>
        <name>ATP</name>
        <dbReference type="ChEBI" id="CHEBI:30616"/>
    </ligand>
</feature>
<evidence type="ECO:0000256" key="7">
    <source>
        <dbReference type="ARBA" id="ARBA00022777"/>
    </source>
</evidence>
<dbReference type="InterPro" id="IPR035892">
    <property type="entry name" value="C2_domain_sf"/>
</dbReference>
<reference evidence="18" key="2">
    <citation type="submission" date="2025-08" db="UniProtKB">
        <authorList>
            <consortium name="Ensembl"/>
        </authorList>
    </citation>
    <scope>IDENTIFICATION</scope>
    <source>
        <strain evidence="18">Glennie</strain>
    </source>
</reference>
<dbReference type="Proteomes" id="UP000002279">
    <property type="component" value="Chromosome 4"/>
</dbReference>
<dbReference type="InterPro" id="IPR017441">
    <property type="entry name" value="Protein_kinase_ATP_BS"/>
</dbReference>
<dbReference type="EC" id="2.7.11.13" evidence="2"/>
<dbReference type="Pfam" id="PF00069">
    <property type="entry name" value="Pkinase"/>
    <property type="match status" value="1"/>
</dbReference>
<sequence length="804" mass="89541">NTTIPKPPSSPAVSPDPCRWEEKPVARRVEALRKQLQVELKVKQGAENMIQMYANGTPKERKLVATAQQMLGDSKLKVELLRMQIGKLGAGEATEPAGESPLRVEELRHRLRIEAAVAEGAKNVVKLLGGRRLQDRKALAEAQARLRESSQKLDLLRLSLERLAAELPAAHPTRSLVSRELREGTLGSLCSPSALGKPTALTGTLEVRLIGCQELLRAVPGRSRVATVLGSPGESRPWSRGAKPPRNEELANEVLAVLKVDNRVVGQTGWGPVSKQGWDQNFLIPLERSRELEIGVQWRDWRELCAVTFLRLEDFLDNERHGLNLPLEPQGLLFAEVTFCDPVIQRRPRLQRQKRIFFSKQRGQDFLRASQMNINIVTWGRLVLDGGPGHGDHLSSSSPSLPHPHTLPRSSPDTLPRPLRRFLPGLPPPLSSVPQNSGTGQGYVSPPDFVSWAPGLLTPFSLPPIRTIPQLQDFRFVAVLGRGHFGKVLLVQAKGTGRHYAIKALKKQEILSRDELESLHCEKRILEVVGLAGHPFLLPLLACFQTPSHACFVTEFAPGGDLMMRIHADVFPEPHARFYSACVVLGLQFLHEKRIVYRDLKLDNLLLDAQGFVKIADFGLCKEGMGFGDRTSTFCGTPEFLAPEVLTDESYTRAVDWWGLGVLLYEMLVGECPFPGDTEEEVFDSIVNEEAPYPHFLSVEGLGLICKLLQKCPKQRLGASERDAEEVKVQPFFRVTDWAALLARRVQPPYVPPLRGPADVRHFDREFTVLPPALTPPNPRCPLTPRQQAAFQGFDFVSDRFLEA</sequence>
<dbReference type="InterPro" id="IPR008271">
    <property type="entry name" value="Ser/Thr_kinase_AS"/>
</dbReference>
<keyword evidence="4" id="KW-0597">Phosphoprotein</keyword>
<keyword evidence="3" id="KW-0723">Serine/threonine-protein kinase</keyword>
<dbReference type="AlphaFoldDB" id="A0A6I8N0U5"/>
<evidence type="ECO:0000256" key="2">
    <source>
        <dbReference type="ARBA" id="ARBA00012429"/>
    </source>
</evidence>
<dbReference type="InterPro" id="IPR000961">
    <property type="entry name" value="AGC-kinase_C"/>
</dbReference>
<evidence type="ECO:0000259" key="16">
    <source>
        <dbReference type="PROSITE" id="PS51285"/>
    </source>
</evidence>
<feature type="domain" description="AGC-kinase C-terminal" evidence="16">
    <location>
        <begin position="734"/>
        <end position="804"/>
    </location>
</feature>
<feature type="region of interest" description="Disordered" evidence="14">
    <location>
        <begin position="390"/>
        <end position="421"/>
    </location>
</feature>
<dbReference type="GeneTree" id="ENSGT00940000161818"/>
<keyword evidence="11 13" id="KW-0175">Coiled coil</keyword>
<organism evidence="18 19">
    <name type="scientific">Ornithorhynchus anatinus</name>
    <name type="common">Duckbill platypus</name>
    <dbReference type="NCBI Taxonomy" id="9258"/>
    <lineage>
        <taxon>Eukaryota</taxon>
        <taxon>Metazoa</taxon>
        <taxon>Chordata</taxon>
        <taxon>Craniata</taxon>
        <taxon>Vertebrata</taxon>
        <taxon>Euteleostomi</taxon>
        <taxon>Mammalia</taxon>
        <taxon>Monotremata</taxon>
        <taxon>Ornithorhynchidae</taxon>
        <taxon>Ornithorhynchus</taxon>
    </lineage>
</organism>
<dbReference type="SMART" id="SM00133">
    <property type="entry name" value="S_TK_X"/>
    <property type="match status" value="1"/>
</dbReference>
<dbReference type="InterPro" id="IPR011072">
    <property type="entry name" value="HR1_rho-bd"/>
</dbReference>
<keyword evidence="5" id="KW-0808">Transferase</keyword>
<evidence type="ECO:0000256" key="4">
    <source>
        <dbReference type="ARBA" id="ARBA00022553"/>
    </source>
</evidence>
<dbReference type="PROSITE" id="PS00107">
    <property type="entry name" value="PROTEIN_KINASE_ATP"/>
    <property type="match status" value="1"/>
</dbReference>
<evidence type="ECO:0000256" key="14">
    <source>
        <dbReference type="SAM" id="MobiDB-lite"/>
    </source>
</evidence>
<dbReference type="GO" id="GO:0007165">
    <property type="term" value="P:signal transduction"/>
    <property type="evidence" value="ECO:0007669"/>
    <property type="project" value="InterPro"/>
</dbReference>
<feature type="domain" description="Protein kinase" evidence="15">
    <location>
        <begin position="474"/>
        <end position="733"/>
    </location>
</feature>
<comment type="similarity">
    <text evidence="1">Belongs to the protein kinase superfamily. AGC Ser/Thr protein kinase family. PKC subfamily.</text>
</comment>
<dbReference type="PROSITE" id="PS51285">
    <property type="entry name" value="AGC_KINASE_CTER"/>
    <property type="match status" value="1"/>
</dbReference>
<dbReference type="Pfam" id="PF02185">
    <property type="entry name" value="HR1"/>
    <property type="match status" value="2"/>
</dbReference>
<keyword evidence="8 12" id="KW-0067">ATP-binding</keyword>
<protein>
    <recommendedName>
        <fullName evidence="2">protein kinase C</fullName>
        <ecNumber evidence="2">2.7.11.13</ecNumber>
    </recommendedName>
</protein>
<evidence type="ECO:0000256" key="9">
    <source>
        <dbReference type="ARBA" id="ARBA00047272"/>
    </source>
</evidence>
<dbReference type="Gene3D" id="1.10.287.160">
    <property type="entry name" value="HR1 repeat"/>
    <property type="match status" value="2"/>
</dbReference>
<evidence type="ECO:0000256" key="1">
    <source>
        <dbReference type="ARBA" id="ARBA00005490"/>
    </source>
</evidence>
<evidence type="ECO:0000256" key="10">
    <source>
        <dbReference type="ARBA" id="ARBA00047470"/>
    </source>
</evidence>
<dbReference type="Ensembl" id="ENSOANT00000049117.1">
    <property type="protein sequence ID" value="ENSOANP00000034531.1"/>
    <property type="gene ID" value="ENSOANG00000008094.4"/>
</dbReference>
<evidence type="ECO:0000256" key="5">
    <source>
        <dbReference type="ARBA" id="ARBA00022679"/>
    </source>
</evidence>
<accession>A0A6I8N0U5</accession>
<dbReference type="InterPro" id="IPR017892">
    <property type="entry name" value="Pkinase_C"/>
</dbReference>
<dbReference type="SMART" id="SM00220">
    <property type="entry name" value="S_TKc"/>
    <property type="match status" value="1"/>
</dbReference>
<dbReference type="PROSITE" id="PS51860">
    <property type="entry name" value="REM_1"/>
    <property type="match status" value="2"/>
</dbReference>
<dbReference type="PROSITE" id="PS00108">
    <property type="entry name" value="PROTEIN_KINASE_ST"/>
    <property type="match status" value="1"/>
</dbReference>
<feature type="compositionally biased region" description="Low complexity" evidence="14">
    <location>
        <begin position="394"/>
        <end position="412"/>
    </location>
</feature>
<dbReference type="GO" id="GO:0004697">
    <property type="term" value="F:diacylglycerol-dependent serine/threonine kinase activity"/>
    <property type="evidence" value="ECO:0007669"/>
    <property type="project" value="UniProtKB-EC"/>
</dbReference>
<name>A0A6I8N0U5_ORNAN</name>
<dbReference type="Gene3D" id="3.30.200.20">
    <property type="entry name" value="Phosphorylase Kinase, domain 1"/>
    <property type="match status" value="1"/>
</dbReference>
<dbReference type="SUPFAM" id="SSF49562">
    <property type="entry name" value="C2 domain (Calcium/lipid-binding domain, CaLB)"/>
    <property type="match status" value="1"/>
</dbReference>
<feature type="coiled-coil region" evidence="13">
    <location>
        <begin position="139"/>
        <end position="166"/>
    </location>
</feature>